<dbReference type="OMA" id="INTCNNC"/>
<proteinExistence type="inferred from homology"/>
<sequence length="271" mass="31560">MESLLCLLSQAETPMDVYKDSEDRFRTWHFPSSNFTLLMFWSKFLVKSEERMVNNSGTGSFDLHLDEVDQKWASRLPGLNYVIISSAHWFFRKNYLYDQGKLIGCVYCNDPNVQELGLNYSLRMSFRAALKYINNCKGCKKDMVTLIRTFSPAHFENGAWDTGGSCNRTNPHSEEKGKEMKKSFELELRKIQMEELERASKEDQGRGQRKLRALDITWAMLMRPDGHPSEFWGNKWMKGYNDCVHWCMPGPIDAWNDFLLTMLQKEVGLSS</sequence>
<name>A0A803MMD1_CHEQI</name>
<protein>
    <recommendedName>
        <fullName evidence="2">Trichome birefringence-like C-terminal domain-containing protein</fullName>
    </recommendedName>
</protein>
<dbReference type="Proteomes" id="UP000596660">
    <property type="component" value="Unplaced"/>
</dbReference>
<dbReference type="InterPro" id="IPR026057">
    <property type="entry name" value="TBL_C"/>
</dbReference>
<keyword evidence="4" id="KW-1185">Reference proteome</keyword>
<evidence type="ECO:0000313" key="3">
    <source>
        <dbReference type="EnsemblPlants" id="AUR62032093-RA:cds"/>
    </source>
</evidence>
<dbReference type="AlphaFoldDB" id="A0A803MMD1"/>
<dbReference type="Gramene" id="AUR62032093-RA">
    <property type="protein sequence ID" value="AUR62032093-RA:cds"/>
    <property type="gene ID" value="AUR62032093"/>
</dbReference>
<evidence type="ECO:0000313" key="4">
    <source>
        <dbReference type="Proteomes" id="UP000596660"/>
    </source>
</evidence>
<dbReference type="GO" id="GO:0016413">
    <property type="term" value="F:O-acetyltransferase activity"/>
    <property type="evidence" value="ECO:0007669"/>
    <property type="project" value="InterPro"/>
</dbReference>
<dbReference type="GO" id="GO:0005794">
    <property type="term" value="C:Golgi apparatus"/>
    <property type="evidence" value="ECO:0007669"/>
    <property type="project" value="TreeGrafter"/>
</dbReference>
<dbReference type="Pfam" id="PF13839">
    <property type="entry name" value="PC-Esterase"/>
    <property type="match status" value="1"/>
</dbReference>
<organism evidence="3 4">
    <name type="scientific">Chenopodium quinoa</name>
    <name type="common">Quinoa</name>
    <dbReference type="NCBI Taxonomy" id="63459"/>
    <lineage>
        <taxon>Eukaryota</taxon>
        <taxon>Viridiplantae</taxon>
        <taxon>Streptophyta</taxon>
        <taxon>Embryophyta</taxon>
        <taxon>Tracheophyta</taxon>
        <taxon>Spermatophyta</taxon>
        <taxon>Magnoliopsida</taxon>
        <taxon>eudicotyledons</taxon>
        <taxon>Gunneridae</taxon>
        <taxon>Pentapetalae</taxon>
        <taxon>Caryophyllales</taxon>
        <taxon>Chenopodiaceae</taxon>
        <taxon>Chenopodioideae</taxon>
        <taxon>Atripliceae</taxon>
        <taxon>Chenopodium</taxon>
    </lineage>
</organism>
<reference evidence="3" key="1">
    <citation type="journal article" date="2017" name="Nature">
        <title>The genome of Chenopodium quinoa.</title>
        <authorList>
            <person name="Jarvis D.E."/>
            <person name="Ho Y.S."/>
            <person name="Lightfoot D.J."/>
            <person name="Schmoeckel S.M."/>
            <person name="Li B."/>
            <person name="Borm T.J.A."/>
            <person name="Ohyanagi H."/>
            <person name="Mineta K."/>
            <person name="Michell C.T."/>
            <person name="Saber N."/>
            <person name="Kharbatia N.M."/>
            <person name="Rupper R.R."/>
            <person name="Sharp A.R."/>
            <person name="Dally N."/>
            <person name="Boughton B.A."/>
            <person name="Woo Y.H."/>
            <person name="Gao G."/>
            <person name="Schijlen E.G.W.M."/>
            <person name="Guo X."/>
            <person name="Momin A.A."/>
            <person name="Negrao S."/>
            <person name="Al-Babili S."/>
            <person name="Gehring C."/>
            <person name="Roessner U."/>
            <person name="Jung C."/>
            <person name="Murphy K."/>
            <person name="Arold S.T."/>
            <person name="Gojobori T."/>
            <person name="van der Linden C.G."/>
            <person name="van Loo E.N."/>
            <person name="Jellen E.N."/>
            <person name="Maughan P.J."/>
            <person name="Tester M."/>
        </authorList>
    </citation>
    <scope>NUCLEOTIDE SEQUENCE [LARGE SCALE GENOMIC DNA]</scope>
    <source>
        <strain evidence="3">cv. PI 614886</strain>
    </source>
</reference>
<evidence type="ECO:0000256" key="1">
    <source>
        <dbReference type="ARBA" id="ARBA00007727"/>
    </source>
</evidence>
<comment type="similarity">
    <text evidence="1">Belongs to the PC-esterase family. TBL subfamily.</text>
</comment>
<evidence type="ECO:0000259" key="2">
    <source>
        <dbReference type="Pfam" id="PF13839"/>
    </source>
</evidence>
<reference evidence="3" key="2">
    <citation type="submission" date="2021-03" db="UniProtKB">
        <authorList>
            <consortium name="EnsemblPlants"/>
        </authorList>
    </citation>
    <scope>IDENTIFICATION</scope>
</reference>
<feature type="domain" description="Trichome birefringence-like C-terminal" evidence="2">
    <location>
        <begin position="1"/>
        <end position="262"/>
    </location>
</feature>
<dbReference type="PANTHER" id="PTHR32285">
    <property type="entry name" value="PROTEIN TRICHOME BIREFRINGENCE-LIKE 9-RELATED"/>
    <property type="match status" value="1"/>
</dbReference>
<dbReference type="InterPro" id="IPR029962">
    <property type="entry name" value="TBL"/>
</dbReference>
<accession>A0A803MMD1</accession>
<dbReference type="PANTHER" id="PTHR32285:SF28">
    <property type="entry name" value="XYLOGLUCAN O-ACETYLTRANSFERASE 2"/>
    <property type="match status" value="1"/>
</dbReference>
<dbReference type="EnsemblPlants" id="AUR62032093-RA">
    <property type="protein sequence ID" value="AUR62032093-RA:cds"/>
    <property type="gene ID" value="AUR62032093"/>
</dbReference>